<evidence type="ECO:0000313" key="2">
    <source>
        <dbReference type="Proteomes" id="UP001057402"/>
    </source>
</evidence>
<name>A0ACB9RFD4_9MYRT</name>
<accession>A0ACB9RFD4</accession>
<keyword evidence="2" id="KW-1185">Reference proteome</keyword>
<organism evidence="1 2">
    <name type="scientific">Melastoma candidum</name>
    <dbReference type="NCBI Taxonomy" id="119954"/>
    <lineage>
        <taxon>Eukaryota</taxon>
        <taxon>Viridiplantae</taxon>
        <taxon>Streptophyta</taxon>
        <taxon>Embryophyta</taxon>
        <taxon>Tracheophyta</taxon>
        <taxon>Spermatophyta</taxon>
        <taxon>Magnoliopsida</taxon>
        <taxon>eudicotyledons</taxon>
        <taxon>Gunneridae</taxon>
        <taxon>Pentapetalae</taxon>
        <taxon>rosids</taxon>
        <taxon>malvids</taxon>
        <taxon>Myrtales</taxon>
        <taxon>Melastomataceae</taxon>
        <taxon>Melastomatoideae</taxon>
        <taxon>Melastomateae</taxon>
        <taxon>Melastoma</taxon>
    </lineage>
</organism>
<protein>
    <submittedName>
        <fullName evidence="1">Uncharacterized protein</fullName>
    </submittedName>
</protein>
<dbReference type="Proteomes" id="UP001057402">
    <property type="component" value="Chromosome 4"/>
</dbReference>
<proteinExistence type="predicted"/>
<comment type="caution">
    <text evidence="1">The sequence shown here is derived from an EMBL/GenBank/DDBJ whole genome shotgun (WGS) entry which is preliminary data.</text>
</comment>
<sequence>MNSKSQTPYQIFLQSQSLTLALTPIQPTTLSRLKSSLFPSIPSSCYFTLNGKPLDDSTQLLPSLVPPFSTLVLACRLLGGGGDGGATGAESRDCYLNMYAVKKPDKVDPNEQRLSKWLNCALSGEPLTEPCVIDGLGNVFNKEALVRALLDRNLPREFGHIRGLKDMLGIELSRINGDGDVQFHCPIAGLEFNGKYRFYALRGCGHVLSAKALKEVKSSACLVCHGDFKEDDKIPINGSEEEVKVLRQRLEEERVRAKESKLKKMKNTKNGEEPVGLSTGKRVSSGGGDANVDNGGGGGKRFKAVDAMPKNATKEVYASIFTSSKKKNGLRETFSCRSLPLGRN</sequence>
<dbReference type="EMBL" id="CM042883">
    <property type="protein sequence ID" value="KAI4377198.1"/>
    <property type="molecule type" value="Genomic_DNA"/>
</dbReference>
<gene>
    <name evidence="1" type="ORF">MLD38_014868</name>
</gene>
<reference evidence="2" key="1">
    <citation type="journal article" date="2023" name="Front. Plant Sci.">
        <title>Chromosomal-level genome assembly of Melastoma candidum provides insights into trichome evolution.</title>
        <authorList>
            <person name="Zhong Y."/>
            <person name="Wu W."/>
            <person name="Sun C."/>
            <person name="Zou P."/>
            <person name="Liu Y."/>
            <person name="Dai S."/>
            <person name="Zhou R."/>
        </authorList>
    </citation>
    <scope>NUCLEOTIDE SEQUENCE [LARGE SCALE GENOMIC DNA]</scope>
</reference>
<evidence type="ECO:0000313" key="1">
    <source>
        <dbReference type="EMBL" id="KAI4377198.1"/>
    </source>
</evidence>